<keyword evidence="2" id="KW-0812">Transmembrane</keyword>
<evidence type="ECO:0000256" key="2">
    <source>
        <dbReference type="SAM" id="Phobius"/>
    </source>
</evidence>
<keyword evidence="2" id="KW-0472">Membrane</keyword>
<reference evidence="3" key="1">
    <citation type="submission" date="2023-03" db="EMBL/GenBank/DDBJ databases">
        <title>Massive genome expansion in bonnet fungi (Mycena s.s.) driven by repeated elements and novel gene families across ecological guilds.</title>
        <authorList>
            <consortium name="Lawrence Berkeley National Laboratory"/>
            <person name="Harder C.B."/>
            <person name="Miyauchi S."/>
            <person name="Viragh M."/>
            <person name="Kuo A."/>
            <person name="Thoen E."/>
            <person name="Andreopoulos B."/>
            <person name="Lu D."/>
            <person name="Skrede I."/>
            <person name="Drula E."/>
            <person name="Henrissat B."/>
            <person name="Morin E."/>
            <person name="Kohler A."/>
            <person name="Barry K."/>
            <person name="LaButti K."/>
            <person name="Morin E."/>
            <person name="Salamov A."/>
            <person name="Lipzen A."/>
            <person name="Mereny Z."/>
            <person name="Hegedus B."/>
            <person name="Baldrian P."/>
            <person name="Stursova M."/>
            <person name="Weitz H."/>
            <person name="Taylor A."/>
            <person name="Grigoriev I.V."/>
            <person name="Nagy L.G."/>
            <person name="Martin F."/>
            <person name="Kauserud H."/>
        </authorList>
    </citation>
    <scope>NUCLEOTIDE SEQUENCE</scope>
    <source>
        <strain evidence="3">CBHHK173m</strain>
    </source>
</reference>
<keyword evidence="2" id="KW-1133">Transmembrane helix</keyword>
<keyword evidence="4" id="KW-1185">Reference proteome</keyword>
<dbReference type="EMBL" id="JARJCN010000107">
    <property type="protein sequence ID" value="KAJ7074952.1"/>
    <property type="molecule type" value="Genomic_DNA"/>
</dbReference>
<organism evidence="3 4">
    <name type="scientific">Mycena belliarum</name>
    <dbReference type="NCBI Taxonomy" id="1033014"/>
    <lineage>
        <taxon>Eukaryota</taxon>
        <taxon>Fungi</taxon>
        <taxon>Dikarya</taxon>
        <taxon>Basidiomycota</taxon>
        <taxon>Agaricomycotina</taxon>
        <taxon>Agaricomycetes</taxon>
        <taxon>Agaricomycetidae</taxon>
        <taxon>Agaricales</taxon>
        <taxon>Marasmiineae</taxon>
        <taxon>Mycenaceae</taxon>
        <taxon>Mycena</taxon>
    </lineage>
</organism>
<comment type="caution">
    <text evidence="3">The sequence shown here is derived from an EMBL/GenBank/DDBJ whole genome shotgun (WGS) entry which is preliminary data.</text>
</comment>
<feature type="transmembrane region" description="Helical" evidence="2">
    <location>
        <begin position="481"/>
        <end position="504"/>
    </location>
</feature>
<dbReference type="AlphaFoldDB" id="A0AAD6TPL3"/>
<proteinExistence type="predicted"/>
<gene>
    <name evidence="3" type="ORF">B0H15DRAFT_806535</name>
</gene>
<accession>A0AAD6TPL3</accession>
<dbReference type="Proteomes" id="UP001222325">
    <property type="component" value="Unassembled WGS sequence"/>
</dbReference>
<evidence type="ECO:0000313" key="4">
    <source>
        <dbReference type="Proteomes" id="UP001222325"/>
    </source>
</evidence>
<name>A0AAD6TPL3_9AGAR</name>
<evidence type="ECO:0000256" key="1">
    <source>
        <dbReference type="SAM" id="MobiDB-lite"/>
    </source>
</evidence>
<sequence length="507" mass="57426">MDLKREEMILRHNDMSTTDLNIYDESVVALERLGKHNLAAHDIGITFERQTTGDDDRKFTSYVNLENQKIFSAYILAEVGSEAEGTWLAAYPKKMPPSKLIIQPLTDDSTAQRMVIAARCPSGAPKKLAEAFQDFMAVLDTIRADDQDEETKKRENFQVTEWANRSDGDLLKPYDIMILRLLPTYERVPTKGSQETSSGVARRPRNKKSSTQEDVSMEPSVGVSPTVDDRKIGDTYHPNMLHRGPYFDHKDSKLVQRDYIDRDHHLIAPHELYEKLTEGTLFSAQVSLHTFSFGGRVPNKIYHIYIEKLQIHDLGYGEIWKPSIPSIPSSSTPASPQKHFKMEKDEEVNKALNAFSSMSPSKKSHALRNQKFSTRLAEAQSQVIVINISIGLFLGKQSYGGGYGGSFNRSTDAILRDSPALWNNNPVNGSPWLNLDVWRVLMLDWYCAAAYYTSFQIFLYLRYGVEVEIGEFFIPASRYSVAVNIAAFILFYLRYGVGVNIGAFQFT</sequence>
<evidence type="ECO:0000313" key="3">
    <source>
        <dbReference type="EMBL" id="KAJ7074952.1"/>
    </source>
</evidence>
<feature type="region of interest" description="Disordered" evidence="1">
    <location>
        <begin position="189"/>
        <end position="244"/>
    </location>
</feature>
<protein>
    <submittedName>
        <fullName evidence="3">Uncharacterized protein</fullName>
    </submittedName>
</protein>